<evidence type="ECO:0000313" key="5">
    <source>
        <dbReference type="Proteomes" id="UP000256710"/>
    </source>
</evidence>
<feature type="region of interest" description="Disordered" evidence="1">
    <location>
        <begin position="1"/>
        <end position="28"/>
    </location>
</feature>
<evidence type="ECO:0000313" key="2">
    <source>
        <dbReference type="EMBL" id="SOZ39711.1"/>
    </source>
</evidence>
<keyword evidence="3" id="KW-0614">Plasmid</keyword>
<keyword evidence="5" id="KW-1185">Reference proteome</keyword>
<proteinExistence type="predicted"/>
<organism evidence="3 4">
    <name type="scientific">Cupriavidus neocaledonicus</name>
    <dbReference type="NCBI Taxonomy" id="1040979"/>
    <lineage>
        <taxon>Bacteria</taxon>
        <taxon>Pseudomonadati</taxon>
        <taxon>Pseudomonadota</taxon>
        <taxon>Betaproteobacteria</taxon>
        <taxon>Burkholderiales</taxon>
        <taxon>Burkholderiaceae</taxon>
        <taxon>Cupriavidus</taxon>
    </lineage>
</organism>
<sequence length="104" mass="11912">MAATESGIAGRRKKHGQRQGLRTAAGTTTLRAQRHVRRHRYQLRAVARGRFQLQAACPAEPHHTLAAQIPCEQIPRKAVKLPARQKAGGWREPDYPYRYVEERY</sequence>
<reference evidence="4 5" key="1">
    <citation type="submission" date="2018-01" db="EMBL/GenBank/DDBJ databases">
        <authorList>
            <person name="Clerissi C."/>
        </authorList>
    </citation>
    <scope>NUCLEOTIDE SEQUENCE [LARGE SCALE GENOMIC DNA]</scope>
    <source>
        <strain evidence="2">Cupriavidus taiwanensis STM 6082</strain>
        <strain evidence="3">Cupriavidus taiwanensis STM 6160</strain>
        <plasmid evidence="4">ii</plasmid>
        <plasmid evidence="3">II</plasmid>
    </source>
</reference>
<protein>
    <submittedName>
        <fullName evidence="3">Uncharacterized protein</fullName>
    </submittedName>
</protein>
<dbReference type="AlphaFoldDB" id="A0A375HRX9"/>
<evidence type="ECO:0000313" key="3">
    <source>
        <dbReference type="EMBL" id="SPD60958.1"/>
    </source>
</evidence>
<evidence type="ECO:0000313" key="4">
    <source>
        <dbReference type="Proteomes" id="UP000255168"/>
    </source>
</evidence>
<accession>A0A375HRX9</accession>
<dbReference type="EMBL" id="OFTC01000043">
    <property type="protein sequence ID" value="SOZ39711.1"/>
    <property type="molecule type" value="Genomic_DNA"/>
</dbReference>
<geneLocation type="plasmid" evidence="4">
    <name>ii</name>
</geneLocation>
<name>A0A375HRX9_9BURK</name>
<feature type="compositionally biased region" description="Low complexity" evidence="1">
    <location>
        <begin position="18"/>
        <end position="28"/>
    </location>
</feature>
<dbReference type="EMBL" id="LT984807">
    <property type="protein sequence ID" value="SPD60958.1"/>
    <property type="molecule type" value="Genomic_DNA"/>
</dbReference>
<geneLocation type="plasmid" evidence="3">
    <name>II</name>
</geneLocation>
<evidence type="ECO:0000256" key="1">
    <source>
        <dbReference type="SAM" id="MobiDB-lite"/>
    </source>
</evidence>
<dbReference type="Proteomes" id="UP000255168">
    <property type="component" value="Plasmid II"/>
</dbReference>
<gene>
    <name evidence="2" type="ORF">CBM2605_B40042</name>
    <name evidence="3" type="ORF">CBM2607_MP21616</name>
</gene>
<dbReference type="Proteomes" id="UP000256710">
    <property type="component" value="Unassembled WGS sequence"/>
</dbReference>